<organism evidence="2">
    <name type="scientific">Oryza glumipatula</name>
    <dbReference type="NCBI Taxonomy" id="40148"/>
    <lineage>
        <taxon>Eukaryota</taxon>
        <taxon>Viridiplantae</taxon>
        <taxon>Streptophyta</taxon>
        <taxon>Embryophyta</taxon>
        <taxon>Tracheophyta</taxon>
        <taxon>Spermatophyta</taxon>
        <taxon>Magnoliopsida</taxon>
        <taxon>Liliopsida</taxon>
        <taxon>Poales</taxon>
        <taxon>Poaceae</taxon>
        <taxon>BOP clade</taxon>
        <taxon>Oryzoideae</taxon>
        <taxon>Oryzeae</taxon>
        <taxon>Oryzinae</taxon>
        <taxon>Oryza</taxon>
    </lineage>
</organism>
<keyword evidence="3" id="KW-1185">Reference proteome</keyword>
<evidence type="ECO:0000313" key="3">
    <source>
        <dbReference type="Proteomes" id="UP000026961"/>
    </source>
</evidence>
<feature type="region of interest" description="Disordered" evidence="1">
    <location>
        <begin position="1"/>
        <end position="76"/>
    </location>
</feature>
<protein>
    <submittedName>
        <fullName evidence="2">Uncharacterized protein</fullName>
    </submittedName>
</protein>
<name>A0A0D9Z5E7_9ORYZ</name>
<reference evidence="2" key="1">
    <citation type="submission" date="2015-04" db="UniProtKB">
        <authorList>
            <consortium name="EnsemblPlants"/>
        </authorList>
    </citation>
    <scope>IDENTIFICATION</scope>
</reference>
<dbReference type="EnsemblPlants" id="OGLUM03G12540.4">
    <property type="protein sequence ID" value="OGLUM03G12540.4"/>
    <property type="gene ID" value="OGLUM03G12540"/>
</dbReference>
<evidence type="ECO:0000313" key="2">
    <source>
        <dbReference type="EnsemblPlants" id="OGLUM03G12540.4"/>
    </source>
</evidence>
<dbReference type="HOGENOM" id="CLU_1663482_0_0_1"/>
<sequence length="159" mass="16412">MSVATIRPSSTVKLPATCLPTRGPAASTTHPTYPATHASSSGGGLAAGRCAVDSGTTARGSPTRGPHHHAGPVGGVYRTRGETARPAFKAHPLPSSPSPSRITAIRHFTTTTAIIRLAPIQPARHRRDAAAAPQIPSCARAICSRSAFYNFNSVLGCLL</sequence>
<accession>A0A0D9Z5E7</accession>
<dbReference type="Gramene" id="OGLUM03G12540.4">
    <property type="protein sequence ID" value="OGLUM03G12540.4"/>
    <property type="gene ID" value="OGLUM03G12540"/>
</dbReference>
<reference evidence="2" key="2">
    <citation type="submission" date="2018-05" db="EMBL/GenBank/DDBJ databases">
        <title>OgluRS3 (Oryza glumaepatula Reference Sequence Version 3).</title>
        <authorList>
            <person name="Zhang J."/>
            <person name="Kudrna D."/>
            <person name="Lee S."/>
            <person name="Talag J."/>
            <person name="Welchert J."/>
            <person name="Wing R.A."/>
        </authorList>
    </citation>
    <scope>NUCLEOTIDE SEQUENCE [LARGE SCALE GENOMIC DNA]</scope>
</reference>
<dbReference type="AlphaFoldDB" id="A0A0D9Z5E7"/>
<evidence type="ECO:0000256" key="1">
    <source>
        <dbReference type="SAM" id="MobiDB-lite"/>
    </source>
</evidence>
<dbReference type="Proteomes" id="UP000026961">
    <property type="component" value="Chromosome 3"/>
</dbReference>
<proteinExistence type="predicted"/>